<dbReference type="PATRIC" id="fig|1121865.3.peg.727"/>
<evidence type="ECO:0000259" key="1">
    <source>
        <dbReference type="Pfam" id="PF08874"/>
    </source>
</evidence>
<dbReference type="Proteomes" id="UP000014113">
    <property type="component" value="Unassembled WGS sequence"/>
</dbReference>
<dbReference type="OrthoDB" id="1654031at2"/>
<comment type="caution">
    <text evidence="3">The sequence shown here is derived from an EMBL/GenBank/DDBJ whole genome shotgun (WGS) entry which is preliminary data.</text>
</comment>
<dbReference type="Pfam" id="PF12395">
    <property type="entry name" value="DUF3658"/>
    <property type="match status" value="1"/>
</dbReference>
<dbReference type="InterPro" id="IPR022123">
    <property type="entry name" value="DUF3658"/>
</dbReference>
<sequence length="267" mass="30644">MTAIMLEVVFSESEACGLMEAKFTDKANFFVLPFWLDVGNIKESIASSYRQNLVVQLSAQNLPKQKQALIQSFEKDYKKAVKDFQQLKQLVQSGEEVRVWVSSAPYALCGLYHLCNELADDLERLTIVSLPTYMVDKSITYDLVSWGELSPERCLACLNSAEVVAKEVIRYYQEKWQDLLMTNTALRANVNGQLMSVNEDFYDFILWQFISHKPVKQAFAIGQMMGCYPIGVVDYWFAKRIEDYIAKGWIQIVEDSELKYARTICLA</sequence>
<evidence type="ECO:0000313" key="3">
    <source>
        <dbReference type="EMBL" id="EOW87423.1"/>
    </source>
</evidence>
<name>S0KUN1_9ENTE</name>
<accession>S0KUN1</accession>
<dbReference type="eggNOG" id="ENOG502ZC22">
    <property type="taxonomic scope" value="Bacteria"/>
</dbReference>
<evidence type="ECO:0008006" key="5">
    <source>
        <dbReference type="Google" id="ProtNLM"/>
    </source>
</evidence>
<proteinExistence type="predicted"/>
<dbReference type="AlphaFoldDB" id="S0KUN1"/>
<evidence type="ECO:0000313" key="4">
    <source>
        <dbReference type="Proteomes" id="UP000014113"/>
    </source>
</evidence>
<feature type="domain" description="DUF1835" evidence="1">
    <location>
        <begin position="7"/>
        <end position="128"/>
    </location>
</feature>
<feature type="domain" description="DUF3658" evidence="2">
    <location>
        <begin position="161"/>
        <end position="256"/>
    </location>
</feature>
<dbReference type="STRING" id="1121865.OMW_00737"/>
<gene>
    <name evidence="3" type="ORF">I568_00467</name>
</gene>
<dbReference type="EMBL" id="ASWJ01000003">
    <property type="protein sequence ID" value="EOW87423.1"/>
    <property type="molecule type" value="Genomic_DNA"/>
</dbReference>
<keyword evidence="4" id="KW-1185">Reference proteome</keyword>
<organism evidence="3 4">
    <name type="scientific">Enterococcus columbae DSM 7374 = ATCC 51263</name>
    <dbReference type="NCBI Taxonomy" id="1121865"/>
    <lineage>
        <taxon>Bacteria</taxon>
        <taxon>Bacillati</taxon>
        <taxon>Bacillota</taxon>
        <taxon>Bacilli</taxon>
        <taxon>Lactobacillales</taxon>
        <taxon>Enterococcaceae</taxon>
        <taxon>Enterococcus</taxon>
    </lineage>
</organism>
<dbReference type="RefSeq" id="WP_016182900.1">
    <property type="nucleotide sequence ID" value="NZ_JXKI01000021.1"/>
</dbReference>
<reference evidence="3 4" key="1">
    <citation type="submission" date="2013-03" db="EMBL/GenBank/DDBJ databases">
        <title>The Genome Sequence of Enterococcus columbae ATCC_51263 (PacBio/Illumina hybrid assembly).</title>
        <authorList>
            <consortium name="The Broad Institute Genomics Platform"/>
            <consortium name="The Broad Institute Genome Sequencing Center for Infectious Disease"/>
            <person name="Earl A."/>
            <person name="Russ C."/>
            <person name="Gilmore M."/>
            <person name="Surin D."/>
            <person name="Walker B."/>
            <person name="Young S."/>
            <person name="Zeng Q."/>
            <person name="Gargeya S."/>
            <person name="Fitzgerald M."/>
            <person name="Haas B."/>
            <person name="Abouelleil A."/>
            <person name="Allen A.W."/>
            <person name="Alvarado L."/>
            <person name="Arachchi H.M."/>
            <person name="Berlin A.M."/>
            <person name="Chapman S.B."/>
            <person name="Gainer-Dewar J."/>
            <person name="Goldberg J."/>
            <person name="Griggs A."/>
            <person name="Gujja S."/>
            <person name="Hansen M."/>
            <person name="Howarth C."/>
            <person name="Imamovic A."/>
            <person name="Ireland A."/>
            <person name="Larimer J."/>
            <person name="McCowan C."/>
            <person name="Murphy C."/>
            <person name="Pearson M."/>
            <person name="Poon T.W."/>
            <person name="Priest M."/>
            <person name="Roberts A."/>
            <person name="Saif S."/>
            <person name="Shea T."/>
            <person name="Sisk P."/>
            <person name="Sykes S."/>
            <person name="Wortman J."/>
            <person name="Nusbaum C."/>
            <person name="Birren B."/>
        </authorList>
    </citation>
    <scope>NUCLEOTIDE SEQUENCE [LARGE SCALE GENOMIC DNA]</scope>
    <source>
        <strain evidence="3 4">ATCC 51263</strain>
    </source>
</reference>
<evidence type="ECO:0000259" key="2">
    <source>
        <dbReference type="Pfam" id="PF12395"/>
    </source>
</evidence>
<dbReference type="InterPro" id="IPR014973">
    <property type="entry name" value="DUF1835"/>
</dbReference>
<dbReference type="Pfam" id="PF08874">
    <property type="entry name" value="DUF1835"/>
    <property type="match status" value="1"/>
</dbReference>
<protein>
    <recommendedName>
        <fullName evidence="5">DUF1835 domain-containing protein</fullName>
    </recommendedName>
</protein>